<dbReference type="GO" id="GO:0008033">
    <property type="term" value="P:tRNA processing"/>
    <property type="evidence" value="ECO:0007669"/>
    <property type="project" value="UniProtKB-KW"/>
</dbReference>
<feature type="domain" description="PIPK" evidence="3">
    <location>
        <begin position="1"/>
        <end position="174"/>
    </location>
</feature>
<organism evidence="4 5">
    <name type="scientific">Rhipicephalus sanguineus</name>
    <name type="common">Brown dog tick</name>
    <name type="synonym">Ixodes sanguineus</name>
    <dbReference type="NCBI Taxonomy" id="34632"/>
    <lineage>
        <taxon>Eukaryota</taxon>
        <taxon>Metazoa</taxon>
        <taxon>Ecdysozoa</taxon>
        <taxon>Arthropoda</taxon>
        <taxon>Chelicerata</taxon>
        <taxon>Arachnida</taxon>
        <taxon>Acari</taxon>
        <taxon>Parasitiformes</taxon>
        <taxon>Ixodida</taxon>
        <taxon>Ixodoidea</taxon>
        <taxon>Ixodidae</taxon>
        <taxon>Rhipicephalinae</taxon>
        <taxon>Rhipicephalus</taxon>
        <taxon>Rhipicephalus</taxon>
    </lineage>
</organism>
<dbReference type="GO" id="GO:0005886">
    <property type="term" value="C:plasma membrane"/>
    <property type="evidence" value="ECO:0007669"/>
    <property type="project" value="TreeGrafter"/>
</dbReference>
<dbReference type="EMBL" id="JABSTV010001251">
    <property type="protein sequence ID" value="KAH7951871.1"/>
    <property type="molecule type" value="Genomic_DNA"/>
</dbReference>
<proteinExistence type="predicted"/>
<accession>A0A9D4PSU8</accession>
<dbReference type="InterPro" id="IPR023610">
    <property type="entry name" value="PInositol-4/5-P-5/4-kinase"/>
</dbReference>
<protein>
    <recommendedName>
        <fullName evidence="3">PIPK domain-containing protein</fullName>
    </recommendedName>
</protein>
<dbReference type="PANTHER" id="PTHR23086:SF101">
    <property type="entry name" value="LP03320P-RELATED"/>
    <property type="match status" value="1"/>
</dbReference>
<dbReference type="Proteomes" id="UP000821837">
    <property type="component" value="Chromosome 5"/>
</dbReference>
<keyword evidence="1" id="KW-0067">ATP-binding</keyword>
<dbReference type="GO" id="GO:0005524">
    <property type="term" value="F:ATP binding"/>
    <property type="evidence" value="ECO:0007669"/>
    <property type="project" value="UniProtKB-UniRule"/>
</dbReference>
<dbReference type="GO" id="GO:0008168">
    <property type="term" value="F:methyltransferase activity"/>
    <property type="evidence" value="ECO:0007669"/>
    <property type="project" value="UniProtKB-KW"/>
</dbReference>
<dbReference type="Gene3D" id="3.30.1960.10">
    <property type="entry name" value="tRNA wybutosine-synthesizing-like"/>
    <property type="match status" value="1"/>
</dbReference>
<evidence type="ECO:0000313" key="4">
    <source>
        <dbReference type="EMBL" id="KAH7951871.1"/>
    </source>
</evidence>
<evidence type="ECO:0000256" key="2">
    <source>
        <dbReference type="SAM" id="MobiDB-lite"/>
    </source>
</evidence>
<name>A0A9D4PSU8_RHISA</name>
<dbReference type="Gene3D" id="3.30.810.10">
    <property type="entry name" value="2-Layer Sandwich"/>
    <property type="match status" value="1"/>
</dbReference>
<comment type="caution">
    <text evidence="4">The sequence shown here is derived from an EMBL/GenBank/DDBJ whole genome shotgun (WGS) entry which is preliminary data.</text>
</comment>
<sequence>MIRAFEQVQSNLALRLGEVLESFKIMDYSLLIGIHNIDQAAKEQVLYAQNSSGITLKPCTQERQSQGAKDEVKLDPPAGAEDDSISKPAGITPTSTSFSDTSFLLNVYRTGGIPAKNSKGERLLLFIGVIDILQSYRLLKKLEHTWKSMFHDKSDVGKPAAKKGCQWHLVTHDLLTQDELDKTLATVNKSATLKFEPFILHVRCHTLDAAQKLLAVSIGAGCRNSGIMLSKSGKVHVSMEFLT</sequence>
<dbReference type="AlphaFoldDB" id="A0A9D4PSU8"/>
<dbReference type="SUPFAM" id="SSF111278">
    <property type="entry name" value="SSo0622-like"/>
    <property type="match status" value="1"/>
</dbReference>
<dbReference type="InterPro" id="IPR002498">
    <property type="entry name" value="PInositol-4-P-4/5-kinase_core"/>
</dbReference>
<gene>
    <name evidence="4" type="ORF">HPB52_014401</name>
</gene>
<dbReference type="InterPro" id="IPR027483">
    <property type="entry name" value="PInositol-4-P-4/5-kinase_C_sf"/>
</dbReference>
<keyword evidence="1" id="KW-0547">Nucleotide-binding</keyword>
<reference evidence="4" key="2">
    <citation type="submission" date="2021-09" db="EMBL/GenBank/DDBJ databases">
        <authorList>
            <person name="Jia N."/>
            <person name="Wang J."/>
            <person name="Shi W."/>
            <person name="Du L."/>
            <person name="Sun Y."/>
            <person name="Zhan W."/>
            <person name="Jiang J."/>
            <person name="Wang Q."/>
            <person name="Zhang B."/>
            <person name="Ji P."/>
            <person name="Sakyi L.B."/>
            <person name="Cui X."/>
            <person name="Yuan T."/>
            <person name="Jiang B."/>
            <person name="Yang W."/>
            <person name="Lam T.T.-Y."/>
            <person name="Chang Q."/>
            <person name="Ding S."/>
            <person name="Wang X."/>
            <person name="Zhu J."/>
            <person name="Ruan X."/>
            <person name="Zhao L."/>
            <person name="Wei J."/>
            <person name="Que T."/>
            <person name="Du C."/>
            <person name="Cheng J."/>
            <person name="Dai P."/>
            <person name="Han X."/>
            <person name="Huang E."/>
            <person name="Gao Y."/>
            <person name="Liu J."/>
            <person name="Shao H."/>
            <person name="Ye R."/>
            <person name="Li L."/>
            <person name="Wei W."/>
            <person name="Wang X."/>
            <person name="Wang C."/>
            <person name="Huo Q."/>
            <person name="Li W."/>
            <person name="Guo W."/>
            <person name="Chen H."/>
            <person name="Chen S."/>
            <person name="Zhou L."/>
            <person name="Zhou L."/>
            <person name="Ni X."/>
            <person name="Tian J."/>
            <person name="Zhou Y."/>
            <person name="Sheng Y."/>
            <person name="Liu T."/>
            <person name="Pan Y."/>
            <person name="Xia L."/>
            <person name="Li J."/>
            <person name="Zhao F."/>
            <person name="Cao W."/>
        </authorList>
    </citation>
    <scope>NUCLEOTIDE SEQUENCE</scope>
    <source>
        <strain evidence="4">Rsan-2018</strain>
        <tissue evidence="4">Larvae</tissue>
    </source>
</reference>
<dbReference type="Pfam" id="PF01504">
    <property type="entry name" value="PIP5K"/>
    <property type="match status" value="1"/>
</dbReference>
<evidence type="ECO:0000313" key="5">
    <source>
        <dbReference type="Proteomes" id="UP000821837"/>
    </source>
</evidence>
<evidence type="ECO:0000259" key="3">
    <source>
        <dbReference type="PROSITE" id="PS51455"/>
    </source>
</evidence>
<feature type="region of interest" description="Disordered" evidence="2">
    <location>
        <begin position="60"/>
        <end position="91"/>
    </location>
</feature>
<dbReference type="GO" id="GO:0016308">
    <property type="term" value="F:1-phosphatidylinositol-4-phosphate 5-kinase activity"/>
    <property type="evidence" value="ECO:0007669"/>
    <property type="project" value="TreeGrafter"/>
</dbReference>
<dbReference type="SUPFAM" id="SSF56104">
    <property type="entry name" value="SAICAR synthase-like"/>
    <property type="match status" value="1"/>
</dbReference>
<reference evidence="4" key="1">
    <citation type="journal article" date="2020" name="Cell">
        <title>Large-Scale Comparative Analyses of Tick Genomes Elucidate Their Genetic Diversity and Vector Capacities.</title>
        <authorList>
            <consortium name="Tick Genome and Microbiome Consortium (TIGMIC)"/>
            <person name="Jia N."/>
            <person name="Wang J."/>
            <person name="Shi W."/>
            <person name="Du L."/>
            <person name="Sun Y."/>
            <person name="Zhan W."/>
            <person name="Jiang J.F."/>
            <person name="Wang Q."/>
            <person name="Zhang B."/>
            <person name="Ji P."/>
            <person name="Bell-Sakyi L."/>
            <person name="Cui X.M."/>
            <person name="Yuan T.T."/>
            <person name="Jiang B.G."/>
            <person name="Yang W.F."/>
            <person name="Lam T.T."/>
            <person name="Chang Q.C."/>
            <person name="Ding S.J."/>
            <person name="Wang X.J."/>
            <person name="Zhu J.G."/>
            <person name="Ruan X.D."/>
            <person name="Zhao L."/>
            <person name="Wei J.T."/>
            <person name="Ye R.Z."/>
            <person name="Que T.C."/>
            <person name="Du C.H."/>
            <person name="Zhou Y.H."/>
            <person name="Cheng J.X."/>
            <person name="Dai P.F."/>
            <person name="Guo W.B."/>
            <person name="Han X.H."/>
            <person name="Huang E.J."/>
            <person name="Li L.F."/>
            <person name="Wei W."/>
            <person name="Gao Y.C."/>
            <person name="Liu J.Z."/>
            <person name="Shao H.Z."/>
            <person name="Wang X."/>
            <person name="Wang C.C."/>
            <person name="Yang T.C."/>
            <person name="Huo Q.B."/>
            <person name="Li W."/>
            <person name="Chen H.Y."/>
            <person name="Chen S.E."/>
            <person name="Zhou L.G."/>
            <person name="Ni X.B."/>
            <person name="Tian J.H."/>
            <person name="Sheng Y."/>
            <person name="Liu T."/>
            <person name="Pan Y.S."/>
            <person name="Xia L.Y."/>
            <person name="Li J."/>
            <person name="Zhao F."/>
            <person name="Cao W.C."/>
        </authorList>
    </citation>
    <scope>NUCLEOTIDE SEQUENCE</scope>
    <source>
        <strain evidence="4">Rsan-2018</strain>
    </source>
</reference>
<dbReference type="GO" id="GO:0046854">
    <property type="term" value="P:phosphatidylinositol phosphate biosynthetic process"/>
    <property type="evidence" value="ECO:0007669"/>
    <property type="project" value="TreeGrafter"/>
</dbReference>
<dbReference type="PROSITE" id="PS51455">
    <property type="entry name" value="PIPK"/>
    <property type="match status" value="1"/>
</dbReference>
<evidence type="ECO:0000256" key="1">
    <source>
        <dbReference type="PROSITE-ProRule" id="PRU00781"/>
    </source>
</evidence>
<dbReference type="GO" id="GO:0032259">
    <property type="term" value="P:methylation"/>
    <property type="evidence" value="ECO:0007669"/>
    <property type="project" value="UniProtKB-KW"/>
</dbReference>
<dbReference type="InterPro" id="IPR036602">
    <property type="entry name" value="tRNA_yW-synthesising-like_sf"/>
</dbReference>
<keyword evidence="1" id="KW-0418">Kinase</keyword>
<keyword evidence="5" id="KW-1185">Reference proteome</keyword>
<dbReference type="PANTHER" id="PTHR23086">
    <property type="entry name" value="PHOSPHATIDYLINOSITOL-4-PHOSPHATE 5-KINASE"/>
    <property type="match status" value="1"/>
</dbReference>
<dbReference type="VEuPathDB" id="VectorBase:RSAN_041279"/>
<keyword evidence="1" id="KW-0808">Transferase</keyword>